<dbReference type="Gene3D" id="1.50.10.20">
    <property type="match status" value="1"/>
</dbReference>
<gene>
    <name evidence="1" type="ORF">LJ725_06510</name>
</gene>
<evidence type="ECO:0000313" key="1">
    <source>
        <dbReference type="EMBL" id="MCC8428609.1"/>
    </source>
</evidence>
<dbReference type="EMBL" id="JAJISD010000002">
    <property type="protein sequence ID" value="MCC8428609.1"/>
    <property type="molecule type" value="Genomic_DNA"/>
</dbReference>
<organism evidence="1 2">
    <name type="scientific">Reyranella aquatilis</name>
    <dbReference type="NCBI Taxonomy" id="2035356"/>
    <lineage>
        <taxon>Bacteria</taxon>
        <taxon>Pseudomonadati</taxon>
        <taxon>Pseudomonadota</taxon>
        <taxon>Alphaproteobacteria</taxon>
        <taxon>Hyphomicrobiales</taxon>
        <taxon>Reyranellaceae</taxon>
        <taxon>Reyranella</taxon>
    </lineage>
</organism>
<reference evidence="1 2" key="1">
    <citation type="submission" date="2021-11" db="EMBL/GenBank/DDBJ databases">
        <authorList>
            <person name="Lee D.-H."/>
            <person name="Kim S.-B."/>
        </authorList>
    </citation>
    <scope>NUCLEOTIDE SEQUENCE [LARGE SCALE GENOMIC DNA]</scope>
    <source>
        <strain evidence="1 2">KCTC 52223</strain>
    </source>
</reference>
<dbReference type="InterPro" id="IPR008930">
    <property type="entry name" value="Terpenoid_cyclase/PrenylTrfase"/>
</dbReference>
<accession>A0ABS8KRG1</accession>
<dbReference type="InterPro" id="IPR008928">
    <property type="entry name" value="6-hairpin_glycosidase_sf"/>
</dbReference>
<sequence length="740" mass="80078">MSDPQTGTADERVRTSVRRARDFILSQQKTRTPWKSSVLAPADPAIDRFSAGTWQGTFTLPPAPGPSQPYSPVIVTAPLFFPLVVGRAATFNGLVDAPFSSMDGWIGRRDGEEPAEAGRPAARSATQFGDGGANWGSYYVVGSVDGATQFIARVAANRHWKAEVSRVIAGSWTFQLVTYPAAALAARDAGRIPVGAPWRQSDRPGDVRRYWTVSYVESPPQFRDVVLDSSGPFVIRGRLNGFDAVAGRSYRIFVTSEADGEYAWALAVAAPGPFTISRAFPFGGRIKLRLVEMLEGCAVRVVGQVWAEENAAAGDGCFPDLRIEYRSLTTAISAVPDSIVPARRDMKWAVSLVPKGVGRVSLVDVNTKRICGEYTMPSGLIRSFIVPAADAGQRPLKDVYYDAFNDTCFLYDQAVALIALLQLGERAAARQLVDALLNVQNADGSFPFANQQATLSAHEAGIIRNGAQAWVCYALLIADQPQFRGWFAERPLAAALAGIDYALDYLNAKGLVDGGRGRIVEGVLEADYVVPWWSTEHNIDLWWALDLAHRLYGSGSVDYAGRAAALKAALLENGVGWDSATGLFWQGGIVSKGVNKPDGMRAFDTHSWGAVLLEKWGLKAAAAASLARAGELYAVTDPATGLRGYTTFISRDGYPPDTIVSPWYEGSLGMVIALRNQQPHKANELLAALVLAQNPDGSYPYALRDDPVNEIHTFPCVIAPAWNVLAWSGEGTSYPRILWI</sequence>
<proteinExistence type="predicted"/>
<protein>
    <recommendedName>
        <fullName evidence="3">Alpha-L-rhamnosidase six-hairpin glycosidase domain-containing protein</fullName>
    </recommendedName>
</protein>
<comment type="caution">
    <text evidence="1">The sequence shown here is derived from an EMBL/GenBank/DDBJ whole genome shotgun (WGS) entry which is preliminary data.</text>
</comment>
<dbReference type="RefSeq" id="WP_230549828.1">
    <property type="nucleotide sequence ID" value="NZ_JAJISD010000002.1"/>
</dbReference>
<name>A0ABS8KRG1_9HYPH</name>
<dbReference type="SUPFAM" id="SSF48239">
    <property type="entry name" value="Terpenoid cyclases/Protein prenyltransferases"/>
    <property type="match status" value="1"/>
</dbReference>
<evidence type="ECO:0008006" key="3">
    <source>
        <dbReference type="Google" id="ProtNLM"/>
    </source>
</evidence>
<evidence type="ECO:0000313" key="2">
    <source>
        <dbReference type="Proteomes" id="UP001198862"/>
    </source>
</evidence>
<keyword evidence="2" id="KW-1185">Reference proteome</keyword>
<dbReference type="Proteomes" id="UP001198862">
    <property type="component" value="Unassembled WGS sequence"/>
</dbReference>
<dbReference type="SUPFAM" id="SSF48208">
    <property type="entry name" value="Six-hairpin glycosidases"/>
    <property type="match status" value="1"/>
</dbReference>